<evidence type="ECO:0000313" key="1">
    <source>
        <dbReference type="EMBL" id="KAI9920318.1"/>
    </source>
</evidence>
<gene>
    <name evidence="1" type="ORF">PsorP6_015541</name>
</gene>
<protein>
    <submittedName>
        <fullName evidence="1">Uncharacterized protein</fullName>
    </submittedName>
</protein>
<evidence type="ECO:0000313" key="2">
    <source>
        <dbReference type="Proteomes" id="UP001163321"/>
    </source>
</evidence>
<reference evidence="1 2" key="1">
    <citation type="journal article" date="2022" name="bioRxiv">
        <title>The genome of the oomycete Peronosclerospora sorghi, a cosmopolitan pathogen of maize and sorghum, is inflated with dispersed pseudogenes.</title>
        <authorList>
            <person name="Fletcher K."/>
            <person name="Martin F."/>
            <person name="Isakeit T."/>
            <person name="Cavanaugh K."/>
            <person name="Magill C."/>
            <person name="Michelmore R."/>
        </authorList>
    </citation>
    <scope>NUCLEOTIDE SEQUENCE [LARGE SCALE GENOMIC DNA]</scope>
    <source>
        <strain evidence="1">P6</strain>
    </source>
</reference>
<proteinExistence type="predicted"/>
<accession>A0ACC0WN63</accession>
<dbReference type="Proteomes" id="UP001163321">
    <property type="component" value="Chromosome 10"/>
</dbReference>
<keyword evidence="2" id="KW-1185">Reference proteome</keyword>
<organism evidence="1 2">
    <name type="scientific">Peronosclerospora sorghi</name>
    <dbReference type="NCBI Taxonomy" id="230839"/>
    <lineage>
        <taxon>Eukaryota</taxon>
        <taxon>Sar</taxon>
        <taxon>Stramenopiles</taxon>
        <taxon>Oomycota</taxon>
        <taxon>Peronosporomycetes</taxon>
        <taxon>Peronosporales</taxon>
        <taxon>Peronosporaceae</taxon>
        <taxon>Peronosclerospora</taxon>
    </lineage>
</organism>
<name>A0ACC0WN63_9STRA</name>
<dbReference type="EMBL" id="CM047589">
    <property type="protein sequence ID" value="KAI9920318.1"/>
    <property type="molecule type" value="Genomic_DNA"/>
</dbReference>
<sequence>MAIPDGYGPRDVRGVGWAMHCYGSNKSAKGLTPFKACLGNYECPIAKCEFSEQPSVPRGSKKKSSPQLATETQSPNHKKLLVYVACNATLKTIQTDRFVDLHHSGHHPHRRPHPIRSDLSSRIRFEEIVKTAPEARPKSLQIGRFSRPPLSDMNPSFNNLSRLEYSRNEVLALTKQISSIGNLAFESNIGIKIMASTSVAMEDEHIVLMKPFMNDRLMERQSSFQTDTTKGFFFRR</sequence>
<comment type="caution">
    <text evidence="1">The sequence shown here is derived from an EMBL/GenBank/DDBJ whole genome shotgun (WGS) entry which is preliminary data.</text>
</comment>